<keyword evidence="2" id="KW-1185">Reference proteome</keyword>
<gene>
    <name evidence="1" type="ORF">CGOC_LOCUS8548</name>
</gene>
<dbReference type="Proteomes" id="UP000271889">
    <property type="component" value="Unassembled WGS sequence"/>
</dbReference>
<proteinExistence type="predicted"/>
<dbReference type="AlphaFoldDB" id="A0A3P7MAC2"/>
<evidence type="ECO:0008006" key="3">
    <source>
        <dbReference type="Google" id="ProtNLM"/>
    </source>
</evidence>
<accession>A0A3P7MAC2</accession>
<reference evidence="1 2" key="1">
    <citation type="submission" date="2018-11" db="EMBL/GenBank/DDBJ databases">
        <authorList>
            <consortium name="Pathogen Informatics"/>
        </authorList>
    </citation>
    <scope>NUCLEOTIDE SEQUENCE [LARGE SCALE GENOMIC DNA]</scope>
</reference>
<organism evidence="1 2">
    <name type="scientific">Cylicostephanus goldi</name>
    <name type="common">Nematode worm</name>
    <dbReference type="NCBI Taxonomy" id="71465"/>
    <lineage>
        <taxon>Eukaryota</taxon>
        <taxon>Metazoa</taxon>
        <taxon>Ecdysozoa</taxon>
        <taxon>Nematoda</taxon>
        <taxon>Chromadorea</taxon>
        <taxon>Rhabditida</taxon>
        <taxon>Rhabditina</taxon>
        <taxon>Rhabditomorpha</taxon>
        <taxon>Strongyloidea</taxon>
        <taxon>Strongylidae</taxon>
        <taxon>Cylicostephanus</taxon>
    </lineage>
</organism>
<name>A0A3P7MAC2_CYLGO</name>
<evidence type="ECO:0000313" key="2">
    <source>
        <dbReference type="Proteomes" id="UP000271889"/>
    </source>
</evidence>
<dbReference type="OrthoDB" id="5854880at2759"/>
<sequence length="208" mass="22940">MPTAPGGNKNDVTVLRALLGSNKNDTFALTIAMETASCSVSTTPDSLHKCRLPRSSRCCRANTTSSLCRQRSREKDVREMSAGEKVPSQNGRSVGFVVHPSIVHLVNSHEILLPQLTILRLRSSRQKTISIINCCSSASAGYESELNVFHGDVKEVVRNEKSFQKFVVGDFNAKIGMPLEKEYRIRKFGYGLLRNEDSNRVVGLLSVA</sequence>
<protein>
    <recommendedName>
        <fullName evidence="3">Endonuclease/exonuclease/phosphatase domain-containing protein</fullName>
    </recommendedName>
</protein>
<dbReference type="EMBL" id="UYRV01104364">
    <property type="protein sequence ID" value="VDN19378.1"/>
    <property type="molecule type" value="Genomic_DNA"/>
</dbReference>
<evidence type="ECO:0000313" key="1">
    <source>
        <dbReference type="EMBL" id="VDN19378.1"/>
    </source>
</evidence>